<reference evidence="2 3" key="1">
    <citation type="submission" date="2019-11" db="EMBL/GenBank/DDBJ databases">
        <title>Draft genome sequences of five Paenibacillus species of dairy origin.</title>
        <authorList>
            <person name="Olajide A.M."/>
            <person name="Chen S."/>
            <person name="Lapointe G."/>
        </authorList>
    </citation>
    <scope>NUCLEOTIDE SEQUENCE [LARGE SCALE GENOMIC DNA]</scope>
    <source>
        <strain evidence="2 3">2CS3</strain>
    </source>
</reference>
<name>A0A7X3CSI8_9BACL</name>
<sequence>MNQQQLSGQNPLAVPPSYQPMQPGPAQPSIYPWPRQDYILYEDYFQDVRDHDYYFHDDYVHDYWDQPEPAWHHPWDHHEHRYSWWHDGLWYDNPYPPSLLPAYPGFID</sequence>
<organism evidence="2 3">
    <name type="scientific">Paenibacillus validus</name>
    <dbReference type="NCBI Taxonomy" id="44253"/>
    <lineage>
        <taxon>Bacteria</taxon>
        <taxon>Bacillati</taxon>
        <taxon>Bacillota</taxon>
        <taxon>Bacilli</taxon>
        <taxon>Bacillales</taxon>
        <taxon>Paenibacillaceae</taxon>
        <taxon>Paenibacillus</taxon>
    </lineage>
</organism>
<evidence type="ECO:0000313" key="2">
    <source>
        <dbReference type="EMBL" id="MUG71830.1"/>
    </source>
</evidence>
<evidence type="ECO:0000313" key="3">
    <source>
        <dbReference type="Proteomes" id="UP000450917"/>
    </source>
</evidence>
<accession>A0A7X3CSI8</accession>
<dbReference type="RefSeq" id="WP_155614904.1">
    <property type="nucleotide sequence ID" value="NZ_WNZX01000011.1"/>
</dbReference>
<feature type="compositionally biased region" description="Polar residues" evidence="1">
    <location>
        <begin position="1"/>
        <end position="10"/>
    </location>
</feature>
<dbReference type="Proteomes" id="UP000450917">
    <property type="component" value="Unassembled WGS sequence"/>
</dbReference>
<proteinExistence type="predicted"/>
<evidence type="ECO:0000256" key="1">
    <source>
        <dbReference type="SAM" id="MobiDB-lite"/>
    </source>
</evidence>
<dbReference type="EMBL" id="WNZX01000011">
    <property type="protein sequence ID" value="MUG71830.1"/>
    <property type="molecule type" value="Genomic_DNA"/>
</dbReference>
<feature type="compositionally biased region" description="Pro residues" evidence="1">
    <location>
        <begin position="13"/>
        <end position="26"/>
    </location>
</feature>
<comment type="caution">
    <text evidence="2">The sequence shown here is derived from an EMBL/GenBank/DDBJ whole genome shotgun (WGS) entry which is preliminary data.</text>
</comment>
<feature type="region of interest" description="Disordered" evidence="1">
    <location>
        <begin position="1"/>
        <end position="29"/>
    </location>
</feature>
<keyword evidence="3" id="KW-1185">Reference proteome</keyword>
<dbReference type="AlphaFoldDB" id="A0A7X3CSI8"/>
<gene>
    <name evidence="2" type="ORF">GNP93_14245</name>
</gene>
<protein>
    <submittedName>
        <fullName evidence="2">Uncharacterized protein</fullName>
    </submittedName>
</protein>